<feature type="transmembrane region" description="Helical" evidence="1">
    <location>
        <begin position="49"/>
        <end position="69"/>
    </location>
</feature>
<keyword evidence="1" id="KW-0472">Membrane</keyword>
<keyword evidence="1" id="KW-0812">Transmembrane</keyword>
<dbReference type="GO" id="GO:0016020">
    <property type="term" value="C:membrane"/>
    <property type="evidence" value="ECO:0007669"/>
    <property type="project" value="InterPro"/>
</dbReference>
<dbReference type="EMBL" id="AYSO01000020">
    <property type="protein sequence ID" value="KIE44274.1"/>
    <property type="molecule type" value="Genomic_DNA"/>
</dbReference>
<dbReference type="OrthoDB" id="9760358at2"/>
<dbReference type="AlphaFoldDB" id="A0A0C1TU30"/>
<dbReference type="PROSITE" id="PS50990">
    <property type="entry name" value="PEPTIDASE_C39"/>
    <property type="match status" value="1"/>
</dbReference>
<keyword evidence="1" id="KW-1133">Transmembrane helix</keyword>
<dbReference type="RefSeq" id="WP_039635789.1">
    <property type="nucleotide sequence ID" value="NZ_AYSO01000020.1"/>
</dbReference>
<evidence type="ECO:0000313" key="4">
    <source>
        <dbReference type="Proteomes" id="UP000031366"/>
    </source>
</evidence>
<proteinExistence type="predicted"/>
<name>A0A0C1TU30_9CLOT</name>
<evidence type="ECO:0000256" key="1">
    <source>
        <dbReference type="SAM" id="Phobius"/>
    </source>
</evidence>
<organism evidence="3 4">
    <name type="scientific">Clostridium argentinense CDC 2741</name>
    <dbReference type="NCBI Taxonomy" id="1418104"/>
    <lineage>
        <taxon>Bacteria</taxon>
        <taxon>Bacillati</taxon>
        <taxon>Bacillota</taxon>
        <taxon>Clostridia</taxon>
        <taxon>Eubacteriales</taxon>
        <taxon>Clostridiaceae</taxon>
        <taxon>Clostridium</taxon>
    </lineage>
</organism>
<evidence type="ECO:0000313" key="3">
    <source>
        <dbReference type="EMBL" id="KIE44274.1"/>
    </source>
</evidence>
<protein>
    <submittedName>
        <fullName evidence="3">Peptidase C39 family protein</fullName>
    </submittedName>
</protein>
<reference evidence="3 4" key="1">
    <citation type="journal article" date="2015" name="Infect. Genet. Evol.">
        <title>Genomic sequences of six botulinum neurotoxin-producing strains representing three clostridial species illustrate the mobility and diversity of botulinum neurotoxin genes.</title>
        <authorList>
            <person name="Smith T.J."/>
            <person name="Hill K.K."/>
            <person name="Xie G."/>
            <person name="Foley B.T."/>
            <person name="Williamson C.H."/>
            <person name="Foster J.T."/>
            <person name="Johnson S.L."/>
            <person name="Chertkov O."/>
            <person name="Teshima H."/>
            <person name="Gibbons H.S."/>
            <person name="Johnsky L.A."/>
            <person name="Karavis M.A."/>
            <person name="Smith L.A."/>
        </authorList>
    </citation>
    <scope>NUCLEOTIDE SEQUENCE [LARGE SCALE GENOMIC DNA]</scope>
    <source>
        <strain evidence="3 4">CDC 2741</strain>
    </source>
</reference>
<dbReference type="GO" id="GO:0008233">
    <property type="term" value="F:peptidase activity"/>
    <property type="evidence" value="ECO:0007669"/>
    <property type="project" value="InterPro"/>
</dbReference>
<accession>A0A0C1TU30</accession>
<dbReference type="Pfam" id="PF03412">
    <property type="entry name" value="Peptidase_C39"/>
    <property type="match status" value="1"/>
</dbReference>
<dbReference type="Gene3D" id="3.90.70.10">
    <property type="entry name" value="Cysteine proteinases"/>
    <property type="match status" value="1"/>
</dbReference>
<dbReference type="GO" id="GO:0006508">
    <property type="term" value="P:proteolysis"/>
    <property type="evidence" value="ECO:0007669"/>
    <property type="project" value="InterPro"/>
</dbReference>
<dbReference type="Proteomes" id="UP000031366">
    <property type="component" value="Unassembled WGS sequence"/>
</dbReference>
<comment type="caution">
    <text evidence="3">The sequence shown here is derived from an EMBL/GenBank/DDBJ whole genome shotgun (WGS) entry which is preliminary data.</text>
</comment>
<keyword evidence="4" id="KW-1185">Reference proteome</keyword>
<dbReference type="GO" id="GO:0005524">
    <property type="term" value="F:ATP binding"/>
    <property type="evidence" value="ECO:0007669"/>
    <property type="project" value="InterPro"/>
</dbReference>
<feature type="domain" description="Peptidase C39" evidence="2">
    <location>
        <begin position="9"/>
        <end position="134"/>
    </location>
</feature>
<sequence>MSKYFYVRQEEAMDCGLASLATILLYYNKPYSLNHLKKMAKYNNKLGTNFFQLYSIAINLGFIATAVTLRNAKILNDVNLPCIAQLRFSTETMHFVVIYKVKRNVIIIADPAKGLRELSFKTFSKCFTNKVLLIH</sequence>
<evidence type="ECO:0000259" key="2">
    <source>
        <dbReference type="PROSITE" id="PS50990"/>
    </source>
</evidence>
<gene>
    <name evidence="3" type="ORF">U732_115</name>
</gene>
<dbReference type="InterPro" id="IPR005074">
    <property type="entry name" value="Peptidase_C39"/>
</dbReference>